<protein>
    <recommendedName>
        <fullName evidence="3">F-box domain-containing protein</fullName>
    </recommendedName>
</protein>
<dbReference type="OrthoDB" id="2437965at2759"/>
<dbReference type="EMBL" id="JAAAJA010000292">
    <property type="protein sequence ID" value="KAG0256556.1"/>
    <property type="molecule type" value="Genomic_DNA"/>
</dbReference>
<proteinExistence type="predicted"/>
<gene>
    <name evidence="1" type="ORF">BG011_004446</name>
</gene>
<comment type="caution">
    <text evidence="1">The sequence shown here is derived from an EMBL/GenBank/DDBJ whole genome shotgun (WGS) entry which is preliminary data.</text>
</comment>
<organism evidence="1 2">
    <name type="scientific">Mortierella polycephala</name>
    <dbReference type="NCBI Taxonomy" id="41804"/>
    <lineage>
        <taxon>Eukaryota</taxon>
        <taxon>Fungi</taxon>
        <taxon>Fungi incertae sedis</taxon>
        <taxon>Mucoromycota</taxon>
        <taxon>Mortierellomycotina</taxon>
        <taxon>Mortierellomycetes</taxon>
        <taxon>Mortierellales</taxon>
        <taxon>Mortierellaceae</taxon>
        <taxon>Mortierella</taxon>
    </lineage>
</organism>
<dbReference type="AlphaFoldDB" id="A0A9P6Q033"/>
<name>A0A9P6Q033_9FUNG</name>
<dbReference type="Proteomes" id="UP000726737">
    <property type="component" value="Unassembled WGS sequence"/>
</dbReference>
<accession>A0A9P6Q033</accession>
<evidence type="ECO:0000313" key="1">
    <source>
        <dbReference type="EMBL" id="KAG0256556.1"/>
    </source>
</evidence>
<reference evidence="1" key="1">
    <citation type="journal article" date="2020" name="Fungal Divers.">
        <title>Resolving the Mortierellaceae phylogeny through synthesis of multi-gene phylogenetics and phylogenomics.</title>
        <authorList>
            <person name="Vandepol N."/>
            <person name="Liber J."/>
            <person name="Desiro A."/>
            <person name="Na H."/>
            <person name="Kennedy M."/>
            <person name="Barry K."/>
            <person name="Grigoriev I.V."/>
            <person name="Miller A.N."/>
            <person name="O'Donnell K."/>
            <person name="Stajich J.E."/>
            <person name="Bonito G."/>
        </authorList>
    </citation>
    <scope>NUCLEOTIDE SEQUENCE</scope>
    <source>
        <strain evidence="1">KOD948</strain>
    </source>
</reference>
<feature type="non-terminal residue" evidence="1">
    <location>
        <position position="381"/>
    </location>
</feature>
<evidence type="ECO:0000313" key="2">
    <source>
        <dbReference type="Proteomes" id="UP000726737"/>
    </source>
</evidence>
<evidence type="ECO:0008006" key="3">
    <source>
        <dbReference type="Google" id="ProtNLM"/>
    </source>
</evidence>
<sequence>IRTCIAQYLSVKDAISCVRVSKEWAQDFVYRVWHTVDFDVHKDFDRMDLAIVAECGHHIRVVKNLKSLSQFNALRYPSVRGIKGLQISLGGDLFDTALSCNLISRNSSSLGALSVTYPVSLWATKLDPGPAFDDYKHFGIKELHMHAKHVIGDITGDPSGWSTSSPLFTHFPNLKKWLTCISSTDSAQAISDGVELWWPKLREIDTSYSKGAIVKDVLANIYRPLTSIVFRYSEVSAELFLAVLLHQETLQNIVAHMNNSDNAQSMETGRLQEVNDHFRNSGWIIQSILRQCPKLTSFKFLGHEMDMDFVERSRWSCTGLRCLHTRIRHLDTKEKVDAAITRLISARESGTNIDPYDKSIEARVACHLLKFDKLTDIRLSS</sequence>
<keyword evidence="2" id="KW-1185">Reference proteome</keyword>